<comment type="similarity">
    <text evidence="2 8">Belongs to the periplasmic pilus chaperone family.</text>
</comment>
<evidence type="ECO:0000259" key="10">
    <source>
        <dbReference type="Pfam" id="PF00345"/>
    </source>
</evidence>
<feature type="signal peptide" evidence="9">
    <location>
        <begin position="1"/>
        <end position="25"/>
    </location>
</feature>
<dbReference type="PROSITE" id="PS00635">
    <property type="entry name" value="PILI_CHAPERONE"/>
    <property type="match status" value="1"/>
</dbReference>
<dbReference type="InterPro" id="IPR013783">
    <property type="entry name" value="Ig-like_fold"/>
</dbReference>
<dbReference type="InterPro" id="IPR016148">
    <property type="entry name" value="Pili_assmbl_chaperone_C"/>
</dbReference>
<comment type="subcellular location">
    <subcellularLocation>
        <location evidence="1 8">Periplasm</location>
    </subcellularLocation>
</comment>
<protein>
    <submittedName>
        <fullName evidence="12">Pilus assembly protein</fullName>
    </submittedName>
</protein>
<evidence type="ECO:0000259" key="11">
    <source>
        <dbReference type="Pfam" id="PF02753"/>
    </source>
</evidence>
<evidence type="ECO:0000256" key="5">
    <source>
        <dbReference type="ARBA" id="ARBA00022764"/>
    </source>
</evidence>
<evidence type="ECO:0000256" key="8">
    <source>
        <dbReference type="RuleBase" id="RU003918"/>
    </source>
</evidence>
<evidence type="ECO:0000256" key="7">
    <source>
        <dbReference type="ARBA" id="ARBA00023319"/>
    </source>
</evidence>
<dbReference type="PRINTS" id="PR00969">
    <property type="entry name" value="CHAPERONPILI"/>
</dbReference>
<proteinExistence type="inferred from homology"/>
<dbReference type="STRING" id="1444770.AF72_09745"/>
<dbReference type="PANTHER" id="PTHR30251">
    <property type="entry name" value="PILUS ASSEMBLY CHAPERONE"/>
    <property type="match status" value="1"/>
</dbReference>
<dbReference type="AlphaFoldDB" id="Z9JIM2"/>
<dbReference type="Pfam" id="PF00345">
    <property type="entry name" value="PapD_N"/>
    <property type="match status" value="1"/>
</dbReference>
<evidence type="ECO:0000256" key="9">
    <source>
        <dbReference type="SAM" id="SignalP"/>
    </source>
</evidence>
<dbReference type="Gene3D" id="2.60.40.10">
    <property type="entry name" value="Immunoglobulins"/>
    <property type="match status" value="2"/>
</dbReference>
<dbReference type="EMBL" id="JDSQ01000016">
    <property type="protein sequence ID" value="EWS77676.1"/>
    <property type="molecule type" value="Genomic_DNA"/>
</dbReference>
<name>Z9JIM2_9GAMM</name>
<sequence length="261" mass="28351">MRIQHSKSIWAFALSACLSTQSAFAGIIISGTRVVYPAQSRDVTVQVSNTGESPALLQVWMDDGNAKQTPDESKVPFLVTPPISRVEPGSGQALRLFFTGATTLPQDRESLFWLNVLEVPPAPLEHSGKSVPTSAEKSEPQNYLQLAFRSRIKVFYRPSGLKGTANEAPASLSWKLHSDGRVLVSNPTPYHVTLTRTEALDEKGSKEVIDKAGVLLAPGQQHTFQANTSGGHSSRWKSVSFTFINDYGGIVTQNIDLGSMP</sequence>
<dbReference type="GO" id="GO:0030288">
    <property type="term" value="C:outer membrane-bounded periplasmic space"/>
    <property type="evidence" value="ECO:0007669"/>
    <property type="project" value="InterPro"/>
</dbReference>
<comment type="caution">
    <text evidence="12">The sequence shown here is derived from an EMBL/GenBank/DDBJ whole genome shotgun (WGS) entry which is preliminary data.</text>
</comment>
<evidence type="ECO:0000256" key="3">
    <source>
        <dbReference type="ARBA" id="ARBA00022558"/>
    </source>
</evidence>
<keyword evidence="5" id="KW-0574">Periplasm</keyword>
<dbReference type="InterPro" id="IPR018046">
    <property type="entry name" value="Pili_assmbl_chaperone_CS"/>
</dbReference>
<accession>Z9JIM2</accession>
<dbReference type="SUPFAM" id="SSF49354">
    <property type="entry name" value="PapD-like"/>
    <property type="match status" value="1"/>
</dbReference>
<keyword evidence="7" id="KW-0393">Immunoglobulin domain</keyword>
<dbReference type="InterPro" id="IPR008962">
    <property type="entry name" value="PapD-like_sf"/>
</dbReference>
<feature type="chain" id="PRO_5004990831" evidence="9">
    <location>
        <begin position="26"/>
        <end position="261"/>
    </location>
</feature>
<keyword evidence="6 8" id="KW-0143">Chaperone</keyword>
<dbReference type="InterPro" id="IPR016147">
    <property type="entry name" value="Pili_assmbl_chaperone_N"/>
</dbReference>
<dbReference type="InterPro" id="IPR050643">
    <property type="entry name" value="Periplasmic_pilus_chap"/>
</dbReference>
<keyword evidence="3" id="KW-1029">Fimbrium biogenesis</keyword>
<dbReference type="eggNOG" id="COG3121">
    <property type="taxonomic scope" value="Bacteria"/>
</dbReference>
<dbReference type="GO" id="GO:0071555">
    <property type="term" value="P:cell wall organization"/>
    <property type="evidence" value="ECO:0007669"/>
    <property type="project" value="InterPro"/>
</dbReference>
<evidence type="ECO:0000313" key="13">
    <source>
        <dbReference type="Proteomes" id="UP000020406"/>
    </source>
</evidence>
<evidence type="ECO:0000256" key="4">
    <source>
        <dbReference type="ARBA" id="ARBA00022729"/>
    </source>
</evidence>
<gene>
    <name evidence="12" type="ORF">AF72_09745</name>
</gene>
<dbReference type="InterPro" id="IPR036316">
    <property type="entry name" value="Pili_assmbl_chap_C_dom_sf"/>
</dbReference>
<evidence type="ECO:0000256" key="1">
    <source>
        <dbReference type="ARBA" id="ARBA00004418"/>
    </source>
</evidence>
<reference evidence="12 13" key="1">
    <citation type="journal article" date="2014" name="Genome Announc.">
        <title>Draft Genome Sequence of Xylella fastidiosa Pear Leaf Scorch Strain in Taiwan.</title>
        <authorList>
            <person name="Su C.C."/>
            <person name="Deng W.L."/>
            <person name="Jan F.J."/>
            <person name="Chang C.J."/>
            <person name="Huang H."/>
            <person name="Chen J."/>
        </authorList>
    </citation>
    <scope>NUCLEOTIDE SEQUENCE [LARGE SCALE GENOMIC DNA]</scope>
    <source>
        <strain evidence="12 13">PLS229</strain>
    </source>
</reference>
<dbReference type="Proteomes" id="UP000020406">
    <property type="component" value="Unassembled WGS sequence"/>
</dbReference>
<dbReference type="PATRIC" id="fig|1444770.3.peg.2315"/>
<evidence type="ECO:0000313" key="12">
    <source>
        <dbReference type="EMBL" id="EWS77676.1"/>
    </source>
</evidence>
<feature type="domain" description="Pili assembly chaperone C-terminal" evidence="11">
    <location>
        <begin position="184"/>
        <end position="251"/>
    </location>
</feature>
<dbReference type="Pfam" id="PF02753">
    <property type="entry name" value="PapD_C"/>
    <property type="match status" value="1"/>
</dbReference>
<dbReference type="InterPro" id="IPR001829">
    <property type="entry name" value="Pili_assmbl_chaperone_bac"/>
</dbReference>
<evidence type="ECO:0000256" key="6">
    <source>
        <dbReference type="ARBA" id="ARBA00023186"/>
    </source>
</evidence>
<evidence type="ECO:0000256" key="2">
    <source>
        <dbReference type="ARBA" id="ARBA00007399"/>
    </source>
</evidence>
<feature type="domain" description="Pili assembly chaperone N-terminal" evidence="10">
    <location>
        <begin position="26"/>
        <end position="161"/>
    </location>
</feature>
<dbReference type="PANTHER" id="PTHR30251:SF2">
    <property type="entry name" value="FIMBRIAL CHAPERONE YADV-RELATED"/>
    <property type="match status" value="1"/>
</dbReference>
<dbReference type="SUPFAM" id="SSF49584">
    <property type="entry name" value="Periplasmic chaperone C-domain"/>
    <property type="match status" value="1"/>
</dbReference>
<organism evidence="12 13">
    <name type="scientific">Xylella taiwanensis</name>
    <dbReference type="NCBI Taxonomy" id="1444770"/>
    <lineage>
        <taxon>Bacteria</taxon>
        <taxon>Pseudomonadati</taxon>
        <taxon>Pseudomonadota</taxon>
        <taxon>Gammaproteobacteria</taxon>
        <taxon>Lysobacterales</taxon>
        <taxon>Lysobacteraceae</taxon>
        <taxon>Xylella</taxon>
    </lineage>
</organism>
<keyword evidence="4 9" id="KW-0732">Signal</keyword>